<keyword evidence="2" id="KW-0808">Transferase</keyword>
<dbReference type="PANTHER" id="PTHR22916">
    <property type="entry name" value="GLYCOSYLTRANSFERASE"/>
    <property type="match status" value="1"/>
</dbReference>
<evidence type="ECO:0000313" key="4">
    <source>
        <dbReference type="EMBL" id="HJF08899.1"/>
    </source>
</evidence>
<dbReference type="InterPro" id="IPR001173">
    <property type="entry name" value="Glyco_trans_2-like"/>
</dbReference>
<protein>
    <submittedName>
        <fullName evidence="4">Glycosyltransferase family 2 protein</fullName>
    </submittedName>
</protein>
<dbReference type="PANTHER" id="PTHR22916:SF51">
    <property type="entry name" value="GLYCOSYLTRANSFERASE EPSH-RELATED"/>
    <property type="match status" value="1"/>
</dbReference>
<dbReference type="SUPFAM" id="SSF53448">
    <property type="entry name" value="Nucleotide-diphospho-sugar transferases"/>
    <property type="match status" value="1"/>
</dbReference>
<sequence>MNTPLVSIIVPVYNTEKYICECLHSLIQQSYSHIEIIAVDDGSTDSSLSILNDISEKDNRLKVFSQPNQGVSATRNLALSEATGEYIMFVDADDWIDLSTIEECLQAIGDADVCFFAYIREFPNRSLPKPLFPQTHIFTAEACKQLQRRMIGPTGKELANPGMLDSLGTIWGKLYRKEILNGTEFIDLKVIGTAEDSLYNCNVFRKVQKAVYINKTFYHYRKFNSGAETKKYKPQLSQQWNRLFDYMKATVTDEISQKALHNRIALSIIGLGLNECLSPNTLKKKTDKIAEIINQPHYKEAYQKLDLTHFPIHWKVFFFAAKHNMKRVLMLLVLCIKKII</sequence>
<name>A0A921FGA5_9BACT</name>
<dbReference type="Pfam" id="PF00535">
    <property type="entry name" value="Glycos_transf_2"/>
    <property type="match status" value="1"/>
</dbReference>
<evidence type="ECO:0000256" key="2">
    <source>
        <dbReference type="ARBA" id="ARBA00022679"/>
    </source>
</evidence>
<keyword evidence="1" id="KW-0328">Glycosyltransferase</keyword>
<dbReference type="InterPro" id="IPR029044">
    <property type="entry name" value="Nucleotide-diphossugar_trans"/>
</dbReference>
<reference evidence="4" key="2">
    <citation type="submission" date="2021-09" db="EMBL/GenBank/DDBJ databases">
        <authorList>
            <person name="Gilroy R."/>
        </authorList>
    </citation>
    <scope>NUCLEOTIDE SEQUENCE</scope>
    <source>
        <strain evidence="4">CHK165-8395</strain>
    </source>
</reference>
<feature type="domain" description="Glycosyltransferase 2-like" evidence="3">
    <location>
        <begin position="7"/>
        <end position="127"/>
    </location>
</feature>
<evidence type="ECO:0000256" key="1">
    <source>
        <dbReference type="ARBA" id="ARBA00022676"/>
    </source>
</evidence>
<comment type="caution">
    <text evidence="4">The sequence shown here is derived from an EMBL/GenBank/DDBJ whole genome shotgun (WGS) entry which is preliminary data.</text>
</comment>
<gene>
    <name evidence="4" type="ORF">K8U81_12080</name>
</gene>
<evidence type="ECO:0000313" key="5">
    <source>
        <dbReference type="Proteomes" id="UP000718012"/>
    </source>
</evidence>
<proteinExistence type="predicted"/>
<dbReference type="Proteomes" id="UP000718012">
    <property type="component" value="Unassembled WGS sequence"/>
</dbReference>
<dbReference type="GO" id="GO:0016758">
    <property type="term" value="F:hexosyltransferase activity"/>
    <property type="evidence" value="ECO:0007669"/>
    <property type="project" value="UniProtKB-ARBA"/>
</dbReference>
<dbReference type="CDD" id="cd00761">
    <property type="entry name" value="Glyco_tranf_GTA_type"/>
    <property type="match status" value="1"/>
</dbReference>
<dbReference type="EMBL" id="DYXD01000261">
    <property type="protein sequence ID" value="HJF08899.1"/>
    <property type="molecule type" value="Genomic_DNA"/>
</dbReference>
<accession>A0A921FGA5</accession>
<dbReference type="Gene3D" id="3.90.550.10">
    <property type="entry name" value="Spore Coat Polysaccharide Biosynthesis Protein SpsA, Chain A"/>
    <property type="match status" value="1"/>
</dbReference>
<evidence type="ECO:0000259" key="3">
    <source>
        <dbReference type="Pfam" id="PF00535"/>
    </source>
</evidence>
<reference evidence="4" key="1">
    <citation type="journal article" date="2021" name="PeerJ">
        <title>Extensive microbial diversity within the chicken gut microbiome revealed by metagenomics and culture.</title>
        <authorList>
            <person name="Gilroy R."/>
            <person name="Ravi A."/>
            <person name="Getino M."/>
            <person name="Pursley I."/>
            <person name="Horton D.L."/>
            <person name="Alikhan N.F."/>
            <person name="Baker D."/>
            <person name="Gharbi K."/>
            <person name="Hall N."/>
            <person name="Watson M."/>
            <person name="Adriaenssens E.M."/>
            <person name="Foster-Nyarko E."/>
            <person name="Jarju S."/>
            <person name="Secka A."/>
            <person name="Antonio M."/>
            <person name="Oren A."/>
            <person name="Chaudhuri R.R."/>
            <person name="La Ragione R."/>
            <person name="Hildebrand F."/>
            <person name="Pallen M.J."/>
        </authorList>
    </citation>
    <scope>NUCLEOTIDE SEQUENCE</scope>
    <source>
        <strain evidence="4">CHK165-8395</strain>
    </source>
</reference>
<dbReference type="AlphaFoldDB" id="A0A921FGA5"/>
<organism evidence="4 5">
    <name type="scientific">Phocaeicola coprocola</name>
    <dbReference type="NCBI Taxonomy" id="310298"/>
    <lineage>
        <taxon>Bacteria</taxon>
        <taxon>Pseudomonadati</taxon>
        <taxon>Bacteroidota</taxon>
        <taxon>Bacteroidia</taxon>
        <taxon>Bacteroidales</taxon>
        <taxon>Bacteroidaceae</taxon>
        <taxon>Phocaeicola</taxon>
    </lineage>
</organism>